<sequence length="201" mass="22243">MATAKRLFLDRGFAQTSVSAIVREAGVAQGTFYLYFKSKQSVLPYLRAEVLGHYLQAFEESTADALEPADQRLVAALVRIHAVMREQVPLIRVFREATSSEEIEQIWLEGRETLSRPFARLIAAGRSDGSFVVDDDRMAAHLALALLDDLLFESMVWQRPAPPAQTLVHATRFLLRGLGSDAARIEALCPIPTPPAEEPPA</sequence>
<feature type="domain" description="HTH tetR-type" evidence="5">
    <location>
        <begin position="1"/>
        <end position="54"/>
    </location>
</feature>
<dbReference type="PROSITE" id="PS01081">
    <property type="entry name" value="HTH_TETR_1"/>
    <property type="match status" value="1"/>
</dbReference>
<accession>A0A0C2A4V5</accession>
<evidence type="ECO:0000256" key="3">
    <source>
        <dbReference type="ARBA" id="ARBA00023163"/>
    </source>
</evidence>
<dbReference type="InterPro" id="IPR050109">
    <property type="entry name" value="HTH-type_TetR-like_transc_reg"/>
</dbReference>
<dbReference type="InterPro" id="IPR041490">
    <property type="entry name" value="KstR2_TetR_C"/>
</dbReference>
<keyword evidence="3" id="KW-0804">Transcription</keyword>
<dbReference type="PANTHER" id="PTHR30055:SF234">
    <property type="entry name" value="HTH-TYPE TRANSCRIPTIONAL REGULATOR BETI"/>
    <property type="match status" value="1"/>
</dbReference>
<dbReference type="GO" id="GO:0000976">
    <property type="term" value="F:transcription cis-regulatory region binding"/>
    <property type="evidence" value="ECO:0007669"/>
    <property type="project" value="TreeGrafter"/>
</dbReference>
<evidence type="ECO:0000256" key="2">
    <source>
        <dbReference type="ARBA" id="ARBA00023125"/>
    </source>
</evidence>
<keyword evidence="1" id="KW-0805">Transcription regulation</keyword>
<reference evidence="6 7" key="1">
    <citation type="submission" date="2014-12" db="EMBL/GenBank/DDBJ databases">
        <title>Genome assembly of Enhygromyxa salina DSM 15201.</title>
        <authorList>
            <person name="Sharma G."/>
            <person name="Subramanian S."/>
        </authorList>
    </citation>
    <scope>NUCLEOTIDE SEQUENCE [LARGE SCALE GENOMIC DNA]</scope>
    <source>
        <strain evidence="6 7">DSM 15201</strain>
    </source>
</reference>
<comment type="caution">
    <text evidence="6">The sequence shown here is derived from an EMBL/GenBank/DDBJ whole genome shotgun (WGS) entry which is preliminary data.</text>
</comment>
<dbReference type="InterPro" id="IPR036271">
    <property type="entry name" value="Tet_transcr_reg_TetR-rel_C_sf"/>
</dbReference>
<dbReference type="SUPFAM" id="SSF46689">
    <property type="entry name" value="Homeodomain-like"/>
    <property type="match status" value="1"/>
</dbReference>
<dbReference type="Proteomes" id="UP000031599">
    <property type="component" value="Unassembled WGS sequence"/>
</dbReference>
<dbReference type="PANTHER" id="PTHR30055">
    <property type="entry name" value="HTH-TYPE TRANSCRIPTIONAL REGULATOR RUTR"/>
    <property type="match status" value="1"/>
</dbReference>
<dbReference type="Pfam" id="PF00440">
    <property type="entry name" value="TetR_N"/>
    <property type="match status" value="1"/>
</dbReference>
<dbReference type="InterPro" id="IPR023772">
    <property type="entry name" value="DNA-bd_HTH_TetR-type_CS"/>
</dbReference>
<keyword evidence="2 4" id="KW-0238">DNA-binding</keyword>
<dbReference type="GO" id="GO:0003700">
    <property type="term" value="F:DNA-binding transcription factor activity"/>
    <property type="evidence" value="ECO:0007669"/>
    <property type="project" value="TreeGrafter"/>
</dbReference>
<dbReference type="InterPro" id="IPR009057">
    <property type="entry name" value="Homeodomain-like_sf"/>
</dbReference>
<dbReference type="Pfam" id="PF17932">
    <property type="entry name" value="TetR_C_24"/>
    <property type="match status" value="1"/>
</dbReference>
<gene>
    <name evidence="6" type="ORF">DB30_00723</name>
</gene>
<evidence type="ECO:0000313" key="7">
    <source>
        <dbReference type="Proteomes" id="UP000031599"/>
    </source>
</evidence>
<dbReference type="AlphaFoldDB" id="A0A0C2A4V5"/>
<evidence type="ECO:0000313" key="6">
    <source>
        <dbReference type="EMBL" id="KIG18438.1"/>
    </source>
</evidence>
<protein>
    <submittedName>
        <fullName evidence="6">Transcriptional regulator, TetR family protein</fullName>
    </submittedName>
</protein>
<organism evidence="6 7">
    <name type="scientific">Enhygromyxa salina</name>
    <dbReference type="NCBI Taxonomy" id="215803"/>
    <lineage>
        <taxon>Bacteria</taxon>
        <taxon>Pseudomonadati</taxon>
        <taxon>Myxococcota</taxon>
        <taxon>Polyangia</taxon>
        <taxon>Nannocystales</taxon>
        <taxon>Nannocystaceae</taxon>
        <taxon>Enhygromyxa</taxon>
    </lineage>
</organism>
<evidence type="ECO:0000256" key="1">
    <source>
        <dbReference type="ARBA" id="ARBA00023015"/>
    </source>
</evidence>
<dbReference type="PROSITE" id="PS50977">
    <property type="entry name" value="HTH_TETR_2"/>
    <property type="match status" value="1"/>
</dbReference>
<evidence type="ECO:0000256" key="4">
    <source>
        <dbReference type="PROSITE-ProRule" id="PRU00335"/>
    </source>
</evidence>
<dbReference type="EMBL" id="JMCC02000011">
    <property type="protein sequence ID" value="KIG18438.1"/>
    <property type="molecule type" value="Genomic_DNA"/>
</dbReference>
<name>A0A0C2A4V5_9BACT</name>
<dbReference type="Gene3D" id="1.10.10.60">
    <property type="entry name" value="Homeodomain-like"/>
    <property type="match status" value="1"/>
</dbReference>
<dbReference type="Gene3D" id="1.10.357.10">
    <property type="entry name" value="Tetracycline Repressor, domain 2"/>
    <property type="match status" value="1"/>
</dbReference>
<dbReference type="SUPFAM" id="SSF48498">
    <property type="entry name" value="Tetracyclin repressor-like, C-terminal domain"/>
    <property type="match status" value="1"/>
</dbReference>
<feature type="DNA-binding region" description="H-T-H motif" evidence="4">
    <location>
        <begin position="17"/>
        <end position="36"/>
    </location>
</feature>
<dbReference type="InterPro" id="IPR001647">
    <property type="entry name" value="HTH_TetR"/>
</dbReference>
<evidence type="ECO:0000259" key="5">
    <source>
        <dbReference type="PROSITE" id="PS50977"/>
    </source>
</evidence>
<proteinExistence type="predicted"/>